<evidence type="ECO:0000313" key="3">
    <source>
        <dbReference type="EMBL" id="KKN05906.1"/>
    </source>
</evidence>
<dbReference type="NCBIfam" id="NF040570">
    <property type="entry name" value="guided_TnpB"/>
    <property type="match status" value="1"/>
</dbReference>
<sequence>MYYAPKWYVIKTWNYDQTVHRKPEDISKAMIISKGFKYQLRLTQKQVSLCSQTAGSCRYVWNRGLAIKKELWEKKKESISRFDLDNLLIEWKREHDWLSIPPSQSLQQVNKDLGQAFNNFFQRRGYPKFKKKGIHDSFRLPQGITLMNQLSKKVGQAKLPKLGIVRFTKTRELEGKIKHVTVSRTCGKWYIAFNCEVGISQPEEMPQSRIGIDRGIKTFAQCSDGQAVQGVSPLKKNLKRLAKLQRQLSKKNKFSSNWRKAKQKIEKLHYHIANVRKDFLHKTSTQLAKSHSLIVMEGLKTKAMVRSAKGTKEDPGKNVKLKSHLNRSILDQGWYTFQNYLSYKLDLRGG</sequence>
<reference evidence="3" key="1">
    <citation type="journal article" date="2015" name="Nature">
        <title>Complex archaea that bridge the gap between prokaryotes and eukaryotes.</title>
        <authorList>
            <person name="Spang A."/>
            <person name="Saw J.H."/>
            <person name="Jorgensen S.L."/>
            <person name="Zaremba-Niedzwiedzka K."/>
            <person name="Martijn J."/>
            <person name="Lind A.E."/>
            <person name="van Eijk R."/>
            <person name="Schleper C."/>
            <person name="Guy L."/>
            <person name="Ettema T.J."/>
        </authorList>
    </citation>
    <scope>NUCLEOTIDE SEQUENCE</scope>
</reference>
<dbReference type="Pfam" id="PF01385">
    <property type="entry name" value="OrfB_IS605"/>
    <property type="match status" value="1"/>
</dbReference>
<evidence type="ECO:0000259" key="2">
    <source>
        <dbReference type="Pfam" id="PF12323"/>
    </source>
</evidence>
<dbReference type="InterPro" id="IPR001959">
    <property type="entry name" value="Transposase"/>
</dbReference>
<feature type="domain" description="Transposase putative helix-turn-helix" evidence="2">
    <location>
        <begin position="30"/>
        <end position="76"/>
    </location>
</feature>
<proteinExistence type="predicted"/>
<dbReference type="EMBL" id="LAZR01004748">
    <property type="protein sequence ID" value="KKN05906.1"/>
    <property type="molecule type" value="Genomic_DNA"/>
</dbReference>
<evidence type="ECO:0000259" key="1">
    <source>
        <dbReference type="Pfam" id="PF01385"/>
    </source>
</evidence>
<comment type="caution">
    <text evidence="3">The sequence shown here is derived from an EMBL/GenBank/DDBJ whole genome shotgun (WGS) entry which is preliminary data.</text>
</comment>
<organism evidence="3">
    <name type="scientific">marine sediment metagenome</name>
    <dbReference type="NCBI Taxonomy" id="412755"/>
    <lineage>
        <taxon>unclassified sequences</taxon>
        <taxon>metagenomes</taxon>
        <taxon>ecological metagenomes</taxon>
    </lineage>
</organism>
<dbReference type="Pfam" id="PF12323">
    <property type="entry name" value="HTH_OrfB_IS605"/>
    <property type="match status" value="1"/>
</dbReference>
<evidence type="ECO:0008006" key="4">
    <source>
        <dbReference type="Google" id="ProtNLM"/>
    </source>
</evidence>
<protein>
    <recommendedName>
        <fullName evidence="4">Transposase IS891/IS1136/IS1341 domain-containing protein</fullName>
    </recommendedName>
</protein>
<gene>
    <name evidence="3" type="ORF">LCGC14_1082670</name>
</gene>
<dbReference type="InterPro" id="IPR021027">
    <property type="entry name" value="Transposase_put_HTH"/>
</dbReference>
<name>A0A0F9PY04_9ZZZZ</name>
<feature type="domain" description="Probable transposase IS891/IS1136/IS1341" evidence="1">
    <location>
        <begin position="193"/>
        <end position="307"/>
    </location>
</feature>
<accession>A0A0F9PY04</accession>
<dbReference type="AlphaFoldDB" id="A0A0F9PY04"/>
<feature type="non-terminal residue" evidence="3">
    <location>
        <position position="350"/>
    </location>
</feature>